<keyword evidence="3 11" id="KW-0004">4Fe-4S</keyword>
<comment type="subunit">
    <text evidence="11">Heterotetramer of 2 NUBP1 and 2 NUBP2 chains.</text>
</comment>
<feature type="binding site" evidence="11">
    <location>
        <position position="29"/>
    </location>
    <ligand>
        <name>[4Fe-4S] cluster</name>
        <dbReference type="ChEBI" id="CHEBI:49883"/>
        <label>1</label>
    </ligand>
</feature>
<dbReference type="Gene3D" id="3.40.50.300">
    <property type="entry name" value="P-loop containing nucleotide triphosphate hydrolases"/>
    <property type="match status" value="1"/>
</dbReference>
<feature type="binding site" evidence="11">
    <location>
        <position position="32"/>
    </location>
    <ligand>
        <name>[4Fe-4S] cluster</name>
        <dbReference type="ChEBI" id="CHEBI:49883"/>
        <label>1</label>
    </ligand>
</feature>
<dbReference type="HAMAP" id="MF_03038">
    <property type="entry name" value="NUBP1"/>
    <property type="match status" value="1"/>
</dbReference>
<dbReference type="InterPro" id="IPR027417">
    <property type="entry name" value="P-loop_NTPase"/>
</dbReference>
<dbReference type="InterPro" id="IPR019591">
    <property type="entry name" value="Mrp/NBP35_ATP-bd"/>
</dbReference>
<feature type="compositionally biased region" description="Basic and acidic residues" evidence="12">
    <location>
        <begin position="1"/>
        <end position="12"/>
    </location>
</feature>
<evidence type="ECO:0000313" key="13">
    <source>
        <dbReference type="Ensembl" id="ENSCINP00000002485.3"/>
    </source>
</evidence>
<dbReference type="GeneID" id="100182393"/>
<dbReference type="AlphaFoldDB" id="F6ZVC8"/>
<evidence type="ECO:0000256" key="11">
    <source>
        <dbReference type="HAMAP-Rule" id="MF_03038"/>
    </source>
</evidence>
<keyword evidence="8 11" id="KW-0408">Iron</keyword>
<dbReference type="OMA" id="VSGCPMR"/>
<dbReference type="Ensembl" id="ENSCINT00000002485.3">
    <property type="protein sequence ID" value="ENSCINP00000002485.3"/>
    <property type="gene ID" value="ENSCING00000001267.3"/>
</dbReference>
<evidence type="ECO:0000256" key="8">
    <source>
        <dbReference type="ARBA" id="ARBA00023004"/>
    </source>
</evidence>
<keyword evidence="6 11" id="KW-0547">Nucleotide-binding</keyword>
<feature type="region of interest" description="Disordered" evidence="12">
    <location>
        <begin position="1"/>
        <end position="26"/>
    </location>
</feature>
<dbReference type="GO" id="GO:0005829">
    <property type="term" value="C:cytosol"/>
    <property type="evidence" value="ECO:0000318"/>
    <property type="project" value="GO_Central"/>
</dbReference>
<dbReference type="HAMAP" id="MF_02040">
    <property type="entry name" value="Mrp_NBP35"/>
    <property type="match status" value="1"/>
</dbReference>
<dbReference type="FunCoup" id="F6ZVC8">
    <property type="interactions" value="524"/>
</dbReference>
<dbReference type="GO" id="GO:0016226">
    <property type="term" value="P:iron-sulfur cluster assembly"/>
    <property type="evidence" value="ECO:0000318"/>
    <property type="project" value="GO_Central"/>
</dbReference>
<dbReference type="OrthoDB" id="1741334at2759"/>
<dbReference type="Proteomes" id="UP000008144">
    <property type="component" value="Chromosome 8"/>
</dbReference>
<evidence type="ECO:0000256" key="10">
    <source>
        <dbReference type="ARBA" id="ARBA00054528"/>
    </source>
</evidence>
<evidence type="ECO:0000256" key="7">
    <source>
        <dbReference type="ARBA" id="ARBA00022840"/>
    </source>
</evidence>
<dbReference type="KEGG" id="cin:100182393"/>
<feature type="binding site" evidence="11">
    <location>
        <position position="242"/>
    </location>
    <ligand>
        <name>[4Fe-4S] cluster</name>
        <dbReference type="ChEBI" id="CHEBI:49883"/>
        <label>2</label>
        <note>ligand shared with heterodimeric partner</note>
    </ligand>
</feature>
<dbReference type="STRING" id="7719.ENSCINP00000002485"/>
<protein>
    <recommendedName>
        <fullName evidence="11">Cytosolic Fe-S cluster assembly factor NUBP1 homolog</fullName>
    </recommendedName>
</protein>
<organism evidence="13 14">
    <name type="scientific">Ciona intestinalis</name>
    <name type="common">Transparent sea squirt</name>
    <name type="synonym">Ascidia intestinalis</name>
    <dbReference type="NCBI Taxonomy" id="7719"/>
    <lineage>
        <taxon>Eukaryota</taxon>
        <taxon>Metazoa</taxon>
        <taxon>Chordata</taxon>
        <taxon>Tunicata</taxon>
        <taxon>Ascidiacea</taxon>
        <taxon>Phlebobranchia</taxon>
        <taxon>Cionidae</taxon>
        <taxon>Ciona</taxon>
    </lineage>
</organism>
<evidence type="ECO:0000256" key="3">
    <source>
        <dbReference type="ARBA" id="ARBA00022485"/>
    </source>
</evidence>
<dbReference type="InParanoid" id="F6ZVC8"/>
<keyword evidence="14" id="KW-1185">Reference proteome</keyword>
<dbReference type="GO" id="GO:0140663">
    <property type="term" value="F:ATP-dependent FeS chaperone activity"/>
    <property type="evidence" value="ECO:0007669"/>
    <property type="project" value="InterPro"/>
</dbReference>
<evidence type="ECO:0000313" key="14">
    <source>
        <dbReference type="Proteomes" id="UP000008144"/>
    </source>
</evidence>
<dbReference type="GO" id="GO:0005634">
    <property type="term" value="C:nucleus"/>
    <property type="evidence" value="ECO:0007669"/>
    <property type="project" value="UniProtKB-SubCell"/>
</dbReference>
<dbReference type="CDD" id="cd02037">
    <property type="entry name" value="Mrp_NBP35"/>
    <property type="match status" value="1"/>
</dbReference>
<name>F6ZVC8_CIOIN</name>
<dbReference type="FunFam" id="3.40.50.300:FF:000427">
    <property type="entry name" value="Cytosolic Fe-S cluster assembly factor NUBP1"/>
    <property type="match status" value="1"/>
</dbReference>
<dbReference type="RefSeq" id="XP_002132093.1">
    <property type="nucleotide sequence ID" value="XM_002132057.5"/>
</dbReference>
<dbReference type="InterPro" id="IPR033756">
    <property type="entry name" value="YlxH/NBP35"/>
</dbReference>
<dbReference type="Pfam" id="PF10609">
    <property type="entry name" value="ParA"/>
    <property type="match status" value="1"/>
</dbReference>
<evidence type="ECO:0000256" key="4">
    <source>
        <dbReference type="ARBA" id="ARBA00022490"/>
    </source>
</evidence>
<comment type="function">
    <text evidence="10">Component of the cytosolic iron-sulfur (Fe/S) protein assembly (CIA) machinery. Required for maturation of extramitochondrial Fe-S proteins. The NUBP1-NUBP2 heterotetramer forms a Fe-S scaffold complex, mediating the de novo assembly of an Fe-S cluster and its transfer to target apoproteins. Implicated in the regulation of centrosome duplication. Negatively regulates cilium formation and structure.</text>
</comment>
<dbReference type="GO" id="GO:0005524">
    <property type="term" value="F:ATP binding"/>
    <property type="evidence" value="ECO:0007669"/>
    <property type="project" value="UniProtKB-KW"/>
</dbReference>
<feature type="binding site" evidence="11">
    <location>
        <position position="245"/>
    </location>
    <ligand>
        <name>[4Fe-4S] cluster</name>
        <dbReference type="ChEBI" id="CHEBI:49883"/>
        <label>2</label>
        <note>ligand shared with heterodimeric partner</note>
    </ligand>
</feature>
<reference evidence="13" key="2">
    <citation type="journal article" date="2008" name="Genome Biol.">
        <title>Improved genome assembly and evidence-based global gene model set for the chordate Ciona intestinalis: new insight into intron and operon populations.</title>
        <authorList>
            <person name="Satou Y."/>
            <person name="Mineta K."/>
            <person name="Ogasawara M."/>
            <person name="Sasakura Y."/>
            <person name="Shoguchi E."/>
            <person name="Ueno K."/>
            <person name="Yamada L."/>
            <person name="Matsumoto J."/>
            <person name="Wasserscheid J."/>
            <person name="Dewar K."/>
            <person name="Wiley G.B."/>
            <person name="Macmil S.L."/>
            <person name="Roe B.A."/>
            <person name="Zeller R.W."/>
            <person name="Hastings K.E."/>
            <person name="Lemaire P."/>
            <person name="Lindquist E."/>
            <person name="Endo T."/>
            <person name="Hotta K."/>
            <person name="Inaba K."/>
        </authorList>
    </citation>
    <scope>NUCLEOTIDE SEQUENCE [LARGE SCALE GENOMIC DNA]</scope>
    <source>
        <strain evidence="13">wild type</strain>
    </source>
</reference>
<evidence type="ECO:0000256" key="5">
    <source>
        <dbReference type="ARBA" id="ARBA00022723"/>
    </source>
</evidence>
<dbReference type="PANTHER" id="PTHR23264:SF35">
    <property type="entry name" value="CYTOSOLIC FE-S CLUSTER ASSEMBLY FACTOR NUBP1"/>
    <property type="match status" value="1"/>
</dbReference>
<evidence type="ECO:0000256" key="6">
    <source>
        <dbReference type="ARBA" id="ARBA00022741"/>
    </source>
</evidence>
<dbReference type="SUPFAM" id="SSF52540">
    <property type="entry name" value="P-loop containing nucleoside triphosphate hydrolases"/>
    <property type="match status" value="1"/>
</dbReference>
<evidence type="ECO:0000256" key="2">
    <source>
        <dbReference type="ARBA" id="ARBA00004496"/>
    </source>
</evidence>
<reference evidence="14" key="1">
    <citation type="journal article" date="2002" name="Science">
        <title>The draft genome of Ciona intestinalis: insights into chordate and vertebrate origins.</title>
        <authorList>
            <person name="Dehal P."/>
            <person name="Satou Y."/>
            <person name="Campbell R.K."/>
            <person name="Chapman J."/>
            <person name="Degnan B."/>
            <person name="De Tomaso A."/>
            <person name="Davidson B."/>
            <person name="Di Gregorio A."/>
            <person name="Gelpke M."/>
            <person name="Goodstein D.M."/>
            <person name="Harafuji N."/>
            <person name="Hastings K.E."/>
            <person name="Ho I."/>
            <person name="Hotta K."/>
            <person name="Huang W."/>
            <person name="Kawashima T."/>
            <person name="Lemaire P."/>
            <person name="Martinez D."/>
            <person name="Meinertzhagen I.A."/>
            <person name="Necula S."/>
            <person name="Nonaka M."/>
            <person name="Putnam N."/>
            <person name="Rash S."/>
            <person name="Saiga H."/>
            <person name="Satake M."/>
            <person name="Terry A."/>
            <person name="Yamada L."/>
            <person name="Wang H.G."/>
            <person name="Awazu S."/>
            <person name="Azumi K."/>
            <person name="Boore J."/>
            <person name="Branno M."/>
            <person name="Chin-Bow S."/>
            <person name="DeSantis R."/>
            <person name="Doyle S."/>
            <person name="Francino P."/>
            <person name="Keys D.N."/>
            <person name="Haga S."/>
            <person name="Hayashi H."/>
            <person name="Hino K."/>
            <person name="Imai K.S."/>
            <person name="Inaba K."/>
            <person name="Kano S."/>
            <person name="Kobayashi K."/>
            <person name="Kobayashi M."/>
            <person name="Lee B.I."/>
            <person name="Makabe K.W."/>
            <person name="Manohar C."/>
            <person name="Matassi G."/>
            <person name="Medina M."/>
            <person name="Mochizuki Y."/>
            <person name="Mount S."/>
            <person name="Morishita T."/>
            <person name="Miura S."/>
            <person name="Nakayama A."/>
            <person name="Nishizaka S."/>
            <person name="Nomoto H."/>
            <person name="Ohta F."/>
            <person name="Oishi K."/>
            <person name="Rigoutsos I."/>
            <person name="Sano M."/>
            <person name="Sasaki A."/>
            <person name="Sasakura Y."/>
            <person name="Shoguchi E."/>
            <person name="Shin-i T."/>
            <person name="Spagnuolo A."/>
            <person name="Stainier D."/>
            <person name="Suzuki M.M."/>
            <person name="Tassy O."/>
            <person name="Takatori N."/>
            <person name="Tokuoka M."/>
            <person name="Yagi K."/>
            <person name="Yoshizaki F."/>
            <person name="Wada S."/>
            <person name="Zhang C."/>
            <person name="Hyatt P.D."/>
            <person name="Larimer F."/>
            <person name="Detter C."/>
            <person name="Doggett N."/>
            <person name="Glavina T."/>
            <person name="Hawkins T."/>
            <person name="Richardson P."/>
            <person name="Lucas S."/>
            <person name="Kohara Y."/>
            <person name="Levine M."/>
            <person name="Satoh N."/>
            <person name="Rokhsar D.S."/>
        </authorList>
    </citation>
    <scope>NUCLEOTIDE SEQUENCE [LARGE SCALE GENOMIC DNA]</scope>
</reference>
<dbReference type="PANTHER" id="PTHR23264">
    <property type="entry name" value="NUCLEOTIDE-BINDING PROTEIN NBP35 YEAST -RELATED"/>
    <property type="match status" value="1"/>
</dbReference>
<dbReference type="InterPro" id="IPR000808">
    <property type="entry name" value="Mrp-like_CS"/>
</dbReference>
<dbReference type="PROSITE" id="PS01215">
    <property type="entry name" value="MRP"/>
    <property type="match status" value="1"/>
</dbReference>
<feature type="binding site" evidence="11">
    <location>
        <position position="38"/>
    </location>
    <ligand>
        <name>[4Fe-4S] cluster</name>
        <dbReference type="ChEBI" id="CHEBI:49883"/>
        <label>1</label>
    </ligand>
</feature>
<sequence>MSGDREIPEDAPAHCPGTESEDAGKASACAGCPNQNICAAAQPKLPDPDLSKIQESLANVKHKVLVLSGKGGVGKSTVTSHLAYALSEDVDCHVGVLDIDICGPSIPQIMGLQDEQVHSSGSGWSPIYVDDNLCVMSPGFLLASPKDAVIWRGPKKNGLIKQFLRDVDWGSLDYLVVDTPPGTSDEHLSIVKFLSEAGTSGAVIVTTPQEIALLDVRKEINFCKKVNIPIIGIIENMSMFVCPKCKKTSIIFPPVENGVSGVAQSMEIPFLGSIPLDPLIGKCCDNGNSYLQLHPDAAGTVAYKNISQKIKDYCISLNESKD</sequence>
<dbReference type="EMBL" id="EAAA01002600">
    <property type="status" value="NOT_ANNOTATED_CDS"/>
    <property type="molecule type" value="Genomic_DNA"/>
</dbReference>
<keyword evidence="5 11" id="KW-0479">Metal-binding</keyword>
<dbReference type="GO" id="GO:0051539">
    <property type="term" value="F:4 iron, 4 sulfur cluster binding"/>
    <property type="evidence" value="ECO:0007669"/>
    <property type="project" value="UniProtKB-UniRule"/>
</dbReference>
<comment type="similarity">
    <text evidence="11">Belongs to the Mrp/NBP35 ATP-binding proteins family. NUBP1/NBP35 subfamily.</text>
</comment>
<accession>F6ZVC8</accession>
<dbReference type="GO" id="GO:0051536">
    <property type="term" value="F:iron-sulfur cluster binding"/>
    <property type="evidence" value="ECO:0000318"/>
    <property type="project" value="GO_Central"/>
</dbReference>
<accession>A0A1W2WQI5</accession>
<feature type="binding site" evidence="11">
    <location>
        <position position="15"/>
    </location>
    <ligand>
        <name>[4Fe-4S] cluster</name>
        <dbReference type="ChEBI" id="CHEBI:49883"/>
        <label>1</label>
    </ligand>
</feature>
<dbReference type="GeneTree" id="ENSGT00950000183193"/>
<comment type="cofactor">
    <cofactor evidence="11">
        <name>[4Fe-4S] cluster</name>
        <dbReference type="ChEBI" id="CHEBI:49883"/>
    </cofactor>
    <text evidence="11">Binds 4 [4Fe-4S] clusters per heterotetramer. Contains two stable clusters in the N-termini of NUBP1 and two labile, bridging clusters between subunits of the NUBP1-NUBP2 heterotetramer.</text>
</comment>
<dbReference type="GO" id="GO:0046872">
    <property type="term" value="F:metal ion binding"/>
    <property type="evidence" value="ECO:0007669"/>
    <property type="project" value="UniProtKB-KW"/>
</dbReference>
<dbReference type="HOGENOM" id="CLU_024839_0_1_1"/>
<keyword evidence="7 11" id="KW-0067">ATP-binding</keyword>
<evidence type="ECO:0000256" key="1">
    <source>
        <dbReference type="ARBA" id="ARBA00004123"/>
    </source>
</evidence>
<keyword evidence="9 11" id="KW-0411">Iron-sulfur</keyword>
<dbReference type="InterPro" id="IPR028601">
    <property type="entry name" value="NUBP1/Nbp35"/>
</dbReference>
<gene>
    <name evidence="13" type="primary">LOC100182393</name>
</gene>
<comment type="subcellular location">
    <subcellularLocation>
        <location evidence="2 11">Cytoplasm</location>
    </subcellularLocation>
    <subcellularLocation>
        <location evidence="1">Nucleus</location>
    </subcellularLocation>
</comment>
<keyword evidence="4 11" id="KW-0963">Cytoplasm</keyword>
<proteinExistence type="inferred from homology"/>
<reference evidence="13" key="4">
    <citation type="submission" date="2025-09" db="UniProtKB">
        <authorList>
            <consortium name="Ensembl"/>
        </authorList>
    </citation>
    <scope>IDENTIFICATION</scope>
</reference>
<feature type="binding site" evidence="11">
    <location>
        <begin position="69"/>
        <end position="76"/>
    </location>
    <ligand>
        <name>ATP</name>
        <dbReference type="ChEBI" id="CHEBI:30616"/>
    </ligand>
</feature>
<evidence type="ECO:0000256" key="12">
    <source>
        <dbReference type="SAM" id="MobiDB-lite"/>
    </source>
</evidence>
<reference evidence="13" key="3">
    <citation type="submission" date="2025-08" db="UniProtKB">
        <authorList>
            <consortium name="Ensembl"/>
        </authorList>
    </citation>
    <scope>IDENTIFICATION</scope>
</reference>
<evidence type="ECO:0000256" key="9">
    <source>
        <dbReference type="ARBA" id="ARBA00023014"/>
    </source>
</evidence>